<comment type="similarity">
    <text evidence="1">Belongs to the CapA family.</text>
</comment>
<dbReference type="Pfam" id="PF09587">
    <property type="entry name" value="PGA_cap"/>
    <property type="match status" value="1"/>
</dbReference>
<dbReference type="Proteomes" id="UP000367750">
    <property type="component" value="Unassembled WGS sequence"/>
</dbReference>
<evidence type="ECO:0000313" key="3">
    <source>
        <dbReference type="EMBL" id="KAA8999835.1"/>
    </source>
</evidence>
<name>A0A5J5G073_9BACL</name>
<dbReference type="InterPro" id="IPR052169">
    <property type="entry name" value="CW_Biosynth-Accessory"/>
</dbReference>
<dbReference type="SUPFAM" id="SSF56300">
    <property type="entry name" value="Metallo-dependent phosphatases"/>
    <property type="match status" value="1"/>
</dbReference>
<dbReference type="EMBL" id="VYKK01000022">
    <property type="protein sequence ID" value="KAA8999835.1"/>
    <property type="molecule type" value="Genomic_DNA"/>
</dbReference>
<dbReference type="Gene3D" id="3.60.21.10">
    <property type="match status" value="1"/>
</dbReference>
<evidence type="ECO:0000313" key="4">
    <source>
        <dbReference type="Proteomes" id="UP000367750"/>
    </source>
</evidence>
<protein>
    <submittedName>
        <fullName evidence="3">CapA family protein</fullName>
    </submittedName>
</protein>
<dbReference type="SMART" id="SM00854">
    <property type="entry name" value="PGA_cap"/>
    <property type="match status" value="1"/>
</dbReference>
<dbReference type="AlphaFoldDB" id="A0A5J5G073"/>
<feature type="domain" description="Capsule synthesis protein CapA" evidence="2">
    <location>
        <begin position="1"/>
        <end position="240"/>
    </location>
</feature>
<sequence>MAFAGDILLDGYVGNQIARYGTKYPFLKTAPLLKPADLAFANLETPVSIRGKASQGKTFVFRSKPETLEGLVYAGIDGVTLANNHILDYGQQAMLDTLIHLDRNRIGRTGAGANIKEAFRPYVKTIGGKSVAVLGVSRVLSGPAWYAGEKTPGAASAYTDEPMLSAVRASAKTHDFTVVYIHWNQEFKDYPEAYARKLARSLIDSGADLIIGAHSHCLMGVEYYKHKPIYYSLGNFVFNRSTRGGDKTLRSMIATFKLDPAGKLTSRVVPVQIKQGQPTPMDPSYNRVTYNLLNKLSYNAVVDTSGNVREK</sequence>
<proteinExistence type="inferred from homology"/>
<accession>A0A5J5G073</accession>
<dbReference type="InterPro" id="IPR019079">
    <property type="entry name" value="Capsule_synth_CapA"/>
</dbReference>
<organism evidence="3 4">
    <name type="scientific">Paenibacillus spiritus</name>
    <dbReference type="NCBI Taxonomy" id="2496557"/>
    <lineage>
        <taxon>Bacteria</taxon>
        <taxon>Bacillati</taxon>
        <taxon>Bacillota</taxon>
        <taxon>Bacilli</taxon>
        <taxon>Bacillales</taxon>
        <taxon>Paenibacillaceae</taxon>
        <taxon>Paenibacillus</taxon>
    </lineage>
</organism>
<dbReference type="CDD" id="cd07381">
    <property type="entry name" value="MPP_CapA"/>
    <property type="match status" value="1"/>
</dbReference>
<reference evidence="3 4" key="1">
    <citation type="submission" date="2019-09" db="EMBL/GenBank/DDBJ databases">
        <title>Bacillus ochoae sp. nov., Paenibacillus whitsoniae sp. nov., Paenibacillus spiritus sp. nov. Isolated from the Mars Exploration Rover during spacecraft assembly.</title>
        <authorList>
            <person name="Seuylemezian A."/>
            <person name="Vaishampayan P."/>
        </authorList>
    </citation>
    <scope>NUCLEOTIDE SEQUENCE [LARGE SCALE GENOMIC DNA]</scope>
    <source>
        <strain evidence="3 4">MER_111</strain>
    </source>
</reference>
<keyword evidence="4" id="KW-1185">Reference proteome</keyword>
<dbReference type="OrthoDB" id="9810906at2"/>
<comment type="caution">
    <text evidence="3">The sequence shown here is derived from an EMBL/GenBank/DDBJ whole genome shotgun (WGS) entry which is preliminary data.</text>
</comment>
<dbReference type="PANTHER" id="PTHR33393">
    <property type="entry name" value="POLYGLUTAMINE SYNTHESIS ACCESSORY PROTEIN RV0574C-RELATED"/>
    <property type="match status" value="1"/>
</dbReference>
<dbReference type="PANTHER" id="PTHR33393:SF13">
    <property type="entry name" value="PGA BIOSYNTHESIS PROTEIN CAPA"/>
    <property type="match status" value="1"/>
</dbReference>
<evidence type="ECO:0000256" key="1">
    <source>
        <dbReference type="ARBA" id="ARBA00005662"/>
    </source>
</evidence>
<evidence type="ECO:0000259" key="2">
    <source>
        <dbReference type="SMART" id="SM00854"/>
    </source>
</evidence>
<gene>
    <name evidence="3" type="ORF">F4V43_15330</name>
</gene>
<dbReference type="InterPro" id="IPR029052">
    <property type="entry name" value="Metallo-depent_PP-like"/>
</dbReference>